<dbReference type="KEGG" id="nti:DNFV4_03649"/>
<dbReference type="Pfam" id="PF01243">
    <property type="entry name" value="PNPOx_N"/>
    <property type="match status" value="1"/>
</dbReference>
<name>A0AA86N295_9BACT</name>
<dbReference type="PANTHER" id="PTHR42815">
    <property type="entry name" value="FAD-BINDING, PUTATIVE (AFU_ORTHOLOGUE AFUA_6G07600)-RELATED"/>
    <property type="match status" value="1"/>
</dbReference>
<feature type="domain" description="Pyridoxamine 5'-phosphate oxidase N-terminal" evidence="1">
    <location>
        <begin position="35"/>
        <end position="167"/>
    </location>
</feature>
<dbReference type="InterPro" id="IPR012349">
    <property type="entry name" value="Split_barrel_FMN-bd"/>
</dbReference>
<reference evidence="2" key="1">
    <citation type="submission" date="2022-10" db="EMBL/GenBank/DDBJ databases">
        <authorList>
            <person name="Koch H."/>
        </authorList>
    </citation>
    <scope>NUCLEOTIDE SEQUENCE</scope>
    <source>
        <strain evidence="2">DNF</strain>
    </source>
</reference>
<dbReference type="InterPro" id="IPR011576">
    <property type="entry name" value="Pyridox_Oxase_N"/>
</dbReference>
<evidence type="ECO:0000313" key="3">
    <source>
        <dbReference type="Proteomes" id="UP001179121"/>
    </source>
</evidence>
<evidence type="ECO:0000259" key="1">
    <source>
        <dbReference type="Pfam" id="PF01243"/>
    </source>
</evidence>
<sequence>MTQQGSPGERRAQARFGTADRADQFYNSQMLAYLNPHMREFIARQEMVYIATAGTDGACDCSLRSGPPGFVQALDDKTLVYPEYRGNGVFASVGNILENPRIGLLFVDYFQSTVGLHVNGTARVLSNDDILSLPDGPASLAEATKQRGGRRPECWIAVEVEEAYIHCSKHVPLLAKRDKHLAWGTDDEAAKGGDYFKAKSESRCSTT</sequence>
<evidence type="ECO:0000313" key="2">
    <source>
        <dbReference type="EMBL" id="CAI4033215.1"/>
    </source>
</evidence>
<dbReference type="Gene3D" id="2.30.110.10">
    <property type="entry name" value="Electron Transport, Fmn-binding Protein, Chain A"/>
    <property type="match status" value="1"/>
</dbReference>
<accession>A0AA86N295</accession>
<dbReference type="AlphaFoldDB" id="A0AA86N295"/>
<dbReference type="SUPFAM" id="SSF50475">
    <property type="entry name" value="FMN-binding split barrel"/>
    <property type="match status" value="1"/>
</dbReference>
<organism evidence="2 3">
    <name type="scientific">Nitrospira tepida</name>
    <dbReference type="NCBI Taxonomy" id="2973512"/>
    <lineage>
        <taxon>Bacteria</taxon>
        <taxon>Pseudomonadati</taxon>
        <taxon>Nitrospirota</taxon>
        <taxon>Nitrospiria</taxon>
        <taxon>Nitrospirales</taxon>
        <taxon>Nitrospiraceae</taxon>
        <taxon>Nitrospira</taxon>
    </lineage>
</organism>
<dbReference type="Proteomes" id="UP001179121">
    <property type="component" value="Chromosome"/>
</dbReference>
<gene>
    <name evidence="2" type="ORF">DNFV4_03649</name>
</gene>
<proteinExistence type="predicted"/>
<dbReference type="PANTHER" id="PTHR42815:SF2">
    <property type="entry name" value="FAD-BINDING, PUTATIVE (AFU_ORTHOLOGUE AFUA_6G07600)-RELATED"/>
    <property type="match status" value="1"/>
</dbReference>
<dbReference type="RefSeq" id="WP_289270237.1">
    <property type="nucleotide sequence ID" value="NZ_OX365700.1"/>
</dbReference>
<keyword evidence="3" id="KW-1185">Reference proteome</keyword>
<dbReference type="EMBL" id="OX365700">
    <property type="protein sequence ID" value="CAI4033215.1"/>
    <property type="molecule type" value="Genomic_DNA"/>
</dbReference>
<protein>
    <submittedName>
        <fullName evidence="2">Pyridoxamine 5-phosphate oxidase</fullName>
    </submittedName>
</protein>